<evidence type="ECO:0000313" key="3">
    <source>
        <dbReference type="Proteomes" id="UP000317717"/>
    </source>
</evidence>
<reference evidence="2 3" key="1">
    <citation type="submission" date="2019-06" db="EMBL/GenBank/DDBJ databases">
        <title>Whole genome shotgun sequence of Acinetobacter pittii NBRC 110514.</title>
        <authorList>
            <person name="Hosoyama A."/>
            <person name="Uohara A."/>
            <person name="Ohji S."/>
            <person name="Ichikawa N."/>
        </authorList>
    </citation>
    <scope>NUCLEOTIDE SEQUENCE [LARGE SCALE GENOMIC DNA]</scope>
    <source>
        <strain evidence="2 3">NBRC 110514</strain>
    </source>
</reference>
<feature type="domain" description="ABC-three component systems C-terminal" evidence="1">
    <location>
        <begin position="274"/>
        <end position="400"/>
    </location>
</feature>
<dbReference type="InterPro" id="IPR046913">
    <property type="entry name" value="ABC-3C_CTD7"/>
</dbReference>
<dbReference type="RefSeq" id="WP_141316210.1">
    <property type="nucleotide sequence ID" value="NZ_BJLJ01000010.1"/>
</dbReference>
<gene>
    <name evidence="2" type="ORF">PA3_25610</name>
</gene>
<evidence type="ECO:0000259" key="1">
    <source>
        <dbReference type="Pfam" id="PF20283"/>
    </source>
</evidence>
<protein>
    <recommendedName>
        <fullName evidence="1">ABC-three component systems C-terminal domain-containing protein</fullName>
    </recommendedName>
</protein>
<dbReference type="AlphaFoldDB" id="A0A4Y3J9C7"/>
<dbReference type="EMBL" id="BJLJ01000010">
    <property type="protein sequence ID" value="GEA68403.1"/>
    <property type="molecule type" value="Genomic_DNA"/>
</dbReference>
<evidence type="ECO:0000313" key="2">
    <source>
        <dbReference type="EMBL" id="GEA68403.1"/>
    </source>
</evidence>
<dbReference type="Proteomes" id="UP000317717">
    <property type="component" value="Unassembled WGS sequence"/>
</dbReference>
<accession>A0A4Y3J9C7</accession>
<sequence>MSNANTDHSAEASALGFFYQSLYALDTLLGLSTDNAAISIETLDDVQLDENGKNLLFQLKHSIKRNPTSLTIKSKSLWKTFKAWIDVLPKISLSETKMHLVVVGKISEKDPLNKLLDLNDDRATLLQALENEAIRVLDERKKAQQQKKRTLPYADRKDGCEAFMKLKSNVRKNLLDRVFVIAKSPNINEIEKSIAAKLTLFPSAHQTLIAKKLVEWWDRQVIYSLSGVRERYILRSELQSKIMEIAAEIEHEKLMPEFERSDIPTGYIPHAGLIAQIDLVKGRDSDKTKAIREEWRAREQRSKWVRSNPGTAVKIFEYDALLKEYWEDKHISMCEDNEDTDEESKCKDGLELLRWTHNDAPNQIRSIEDGWSSAYYIRGSYQVLAINLTVGWHPDYKKRLKK</sequence>
<name>A0A4Y3J9C7_ACIPI</name>
<dbReference type="Pfam" id="PF20283">
    <property type="entry name" value="CTD7"/>
    <property type="match status" value="1"/>
</dbReference>
<comment type="caution">
    <text evidence="2">The sequence shown here is derived from an EMBL/GenBank/DDBJ whole genome shotgun (WGS) entry which is preliminary data.</text>
</comment>
<proteinExistence type="predicted"/>
<organism evidence="2 3">
    <name type="scientific">Acinetobacter pittii</name>
    <name type="common">Acinetobacter genomosp. 3</name>
    <dbReference type="NCBI Taxonomy" id="48296"/>
    <lineage>
        <taxon>Bacteria</taxon>
        <taxon>Pseudomonadati</taxon>
        <taxon>Pseudomonadota</taxon>
        <taxon>Gammaproteobacteria</taxon>
        <taxon>Moraxellales</taxon>
        <taxon>Moraxellaceae</taxon>
        <taxon>Acinetobacter</taxon>
        <taxon>Acinetobacter calcoaceticus/baumannii complex</taxon>
    </lineage>
</organism>